<accession>A0A5C8ZE85</accession>
<dbReference type="AlphaFoldDB" id="A0A5C8ZE85"/>
<keyword evidence="2" id="KW-1185">Reference proteome</keyword>
<sequence>MALRADEDVDVLLVDLDEPFRCADDAPREAHLPHHRWRHRLTEATALAALAAVVLGDLLSPDLPVALETAGAGGGSATTARAGYDQLAPGVWVDSRTAERVAVARVRSASPQDVVVPADAHRGSAPLPVMLTEDGARYVVVVSCLRPTPLGVGLAGSEAAPRTCPDGAPVYRFTGRGHLVQVVVEVPDDVVWAAEVVTG</sequence>
<comment type="caution">
    <text evidence="1">The sequence shown here is derived from an EMBL/GenBank/DDBJ whole genome shotgun (WGS) entry which is preliminary data.</text>
</comment>
<organism evidence="1 2">
    <name type="scientific">Quadrisphaera setariae</name>
    <dbReference type="NCBI Taxonomy" id="2593304"/>
    <lineage>
        <taxon>Bacteria</taxon>
        <taxon>Bacillati</taxon>
        <taxon>Actinomycetota</taxon>
        <taxon>Actinomycetes</taxon>
        <taxon>Kineosporiales</taxon>
        <taxon>Kineosporiaceae</taxon>
        <taxon>Quadrisphaera</taxon>
    </lineage>
</organism>
<dbReference type="RefSeq" id="WP_147927089.1">
    <property type="nucleotide sequence ID" value="NZ_VKAC01000008.1"/>
</dbReference>
<evidence type="ECO:0000313" key="2">
    <source>
        <dbReference type="Proteomes" id="UP000321234"/>
    </source>
</evidence>
<reference evidence="1 2" key="1">
    <citation type="submission" date="2019-07" db="EMBL/GenBank/DDBJ databases">
        <title>Quadrisphaera sp. strain DD2A genome sequencing and assembly.</title>
        <authorList>
            <person name="Kim I."/>
        </authorList>
    </citation>
    <scope>NUCLEOTIDE SEQUENCE [LARGE SCALE GENOMIC DNA]</scope>
    <source>
        <strain evidence="1 2">DD2A</strain>
    </source>
</reference>
<proteinExistence type="predicted"/>
<gene>
    <name evidence="1" type="ORF">FMM08_14500</name>
</gene>
<dbReference type="OrthoDB" id="9974443at2"/>
<protein>
    <submittedName>
        <fullName evidence="1">Uncharacterized protein</fullName>
    </submittedName>
</protein>
<dbReference type="EMBL" id="VKAC01000008">
    <property type="protein sequence ID" value="TXR55513.1"/>
    <property type="molecule type" value="Genomic_DNA"/>
</dbReference>
<dbReference type="Proteomes" id="UP000321234">
    <property type="component" value="Unassembled WGS sequence"/>
</dbReference>
<evidence type="ECO:0000313" key="1">
    <source>
        <dbReference type="EMBL" id="TXR55513.1"/>
    </source>
</evidence>
<name>A0A5C8ZE85_9ACTN</name>